<dbReference type="PANTHER" id="PTHR30385">
    <property type="entry name" value="SIGMA FACTOR F FLAGELLAR"/>
    <property type="match status" value="1"/>
</dbReference>
<evidence type="ECO:0000256" key="1">
    <source>
        <dbReference type="ARBA" id="ARBA00023015"/>
    </source>
</evidence>
<dbReference type="InterPro" id="IPR013324">
    <property type="entry name" value="RNA_pol_sigma_r3/r4-like"/>
</dbReference>
<dbReference type="Proteomes" id="UP001368328">
    <property type="component" value="Chromosome"/>
</dbReference>
<dbReference type="SUPFAM" id="SSF88946">
    <property type="entry name" value="Sigma2 domain of RNA polymerase sigma factors"/>
    <property type="match status" value="1"/>
</dbReference>
<dbReference type="Gene3D" id="1.10.1740.10">
    <property type="match status" value="1"/>
</dbReference>
<evidence type="ECO:0000259" key="5">
    <source>
        <dbReference type="Pfam" id="PF04542"/>
    </source>
</evidence>
<reference evidence="6 7" key="1">
    <citation type="submission" date="2024-02" db="EMBL/GenBank/DDBJ databases">
        <title>Seven novel Bacillus-like species.</title>
        <authorList>
            <person name="Liu G."/>
        </authorList>
    </citation>
    <scope>NUCLEOTIDE SEQUENCE [LARGE SCALE GENOMIC DNA]</scope>
    <source>
        <strain evidence="6 7">FJAT-53654</strain>
    </source>
</reference>
<accession>A0ABZ2MW60</accession>
<keyword evidence="7" id="KW-1185">Reference proteome</keyword>
<dbReference type="InterPro" id="IPR036388">
    <property type="entry name" value="WH-like_DNA-bd_sf"/>
</dbReference>
<dbReference type="InterPro" id="IPR013325">
    <property type="entry name" value="RNA_pol_sigma_r2"/>
</dbReference>
<organism evidence="6 7">
    <name type="scientific">Metabacillus rhizosphaerae</name>
    <dbReference type="NCBI Taxonomy" id="3117747"/>
    <lineage>
        <taxon>Bacteria</taxon>
        <taxon>Bacillati</taxon>
        <taxon>Bacillota</taxon>
        <taxon>Bacilli</taxon>
        <taxon>Bacillales</taxon>
        <taxon>Bacillaceae</taxon>
        <taxon>Metabacillus</taxon>
    </lineage>
</organism>
<sequence>MYEDEKFEKLHEQFEPMIYHIIKKLMIYKDKKEFYQIGCIALWEASLRFNEEKGEFKSYVYSYILGRMKAVLTKERKKQEKENRLMTVSPQEETSEDDFKHLLANSNIESISSSLLTSNQSKWLKAYCLKDKTPSEVAKDEGVSISAVKAWRRDAITKLKKHSIEDLLGIK</sequence>
<keyword evidence="2" id="KW-0731">Sigma factor</keyword>
<evidence type="ECO:0000256" key="2">
    <source>
        <dbReference type="ARBA" id="ARBA00023082"/>
    </source>
</evidence>
<dbReference type="SUPFAM" id="SSF88659">
    <property type="entry name" value="Sigma3 and sigma4 domains of RNA polymerase sigma factors"/>
    <property type="match status" value="1"/>
</dbReference>
<gene>
    <name evidence="6" type="ORF">WCV66_05285</name>
</gene>
<dbReference type="RefSeq" id="WP_338788153.1">
    <property type="nucleotide sequence ID" value="NZ_CP147403.1"/>
</dbReference>
<evidence type="ECO:0000313" key="6">
    <source>
        <dbReference type="EMBL" id="WXB89651.1"/>
    </source>
</evidence>
<dbReference type="EMBL" id="CP147403">
    <property type="protein sequence ID" value="WXB89651.1"/>
    <property type="molecule type" value="Genomic_DNA"/>
</dbReference>
<evidence type="ECO:0000256" key="3">
    <source>
        <dbReference type="ARBA" id="ARBA00023125"/>
    </source>
</evidence>
<dbReference type="InterPro" id="IPR007627">
    <property type="entry name" value="RNA_pol_sigma70_r2"/>
</dbReference>
<dbReference type="Pfam" id="PF04542">
    <property type="entry name" value="Sigma70_r2"/>
    <property type="match status" value="1"/>
</dbReference>
<dbReference type="InterPro" id="IPR014284">
    <property type="entry name" value="RNA_pol_sigma-70_dom"/>
</dbReference>
<proteinExistence type="predicted"/>
<dbReference type="NCBIfam" id="TIGR02937">
    <property type="entry name" value="sigma70-ECF"/>
    <property type="match status" value="1"/>
</dbReference>
<evidence type="ECO:0000256" key="4">
    <source>
        <dbReference type="ARBA" id="ARBA00023163"/>
    </source>
</evidence>
<keyword evidence="4" id="KW-0804">Transcription</keyword>
<dbReference type="Gene3D" id="1.10.10.10">
    <property type="entry name" value="Winged helix-like DNA-binding domain superfamily/Winged helix DNA-binding domain"/>
    <property type="match status" value="1"/>
</dbReference>
<protein>
    <submittedName>
        <fullName evidence="6">Sigma-70 family RNA polymerase sigma factor</fullName>
    </submittedName>
</protein>
<keyword evidence="3" id="KW-0238">DNA-binding</keyword>
<evidence type="ECO:0000313" key="7">
    <source>
        <dbReference type="Proteomes" id="UP001368328"/>
    </source>
</evidence>
<name>A0ABZ2MW60_9BACI</name>
<keyword evidence="1" id="KW-0805">Transcription regulation</keyword>
<feature type="domain" description="RNA polymerase sigma-70 region 2" evidence="5">
    <location>
        <begin position="10"/>
        <end position="76"/>
    </location>
</feature>